<evidence type="ECO:0000256" key="1">
    <source>
        <dbReference type="SAM" id="MobiDB-lite"/>
    </source>
</evidence>
<dbReference type="PANTHER" id="PTHR34871:SF1">
    <property type="entry name" value="DUF5898 DOMAIN-CONTAINING PROTEIN"/>
    <property type="match status" value="1"/>
</dbReference>
<reference evidence="2" key="2">
    <citation type="submission" date="2021-04" db="EMBL/GenBank/DDBJ databases">
        <authorList>
            <person name="Podell S."/>
        </authorList>
    </citation>
    <scope>NUCLEOTIDE SEQUENCE</scope>
    <source>
        <strain evidence="2">Hildebrandi</strain>
    </source>
</reference>
<gene>
    <name evidence="2" type="ORF">IV203_024748</name>
</gene>
<comment type="caution">
    <text evidence="2">The sequence shown here is derived from an EMBL/GenBank/DDBJ whole genome shotgun (WGS) entry which is preliminary data.</text>
</comment>
<organism evidence="2 3">
    <name type="scientific">Nitzschia inconspicua</name>
    <dbReference type="NCBI Taxonomy" id="303405"/>
    <lineage>
        <taxon>Eukaryota</taxon>
        <taxon>Sar</taxon>
        <taxon>Stramenopiles</taxon>
        <taxon>Ochrophyta</taxon>
        <taxon>Bacillariophyta</taxon>
        <taxon>Bacillariophyceae</taxon>
        <taxon>Bacillariophycidae</taxon>
        <taxon>Bacillariales</taxon>
        <taxon>Bacillariaceae</taxon>
        <taxon>Nitzschia</taxon>
    </lineage>
</organism>
<dbReference type="Proteomes" id="UP000693970">
    <property type="component" value="Unassembled WGS sequence"/>
</dbReference>
<protein>
    <submittedName>
        <fullName evidence="2">Uncharacterized protein</fullName>
    </submittedName>
</protein>
<feature type="compositionally biased region" description="Basic and acidic residues" evidence="1">
    <location>
        <begin position="49"/>
        <end position="164"/>
    </location>
</feature>
<dbReference type="PANTHER" id="PTHR34871">
    <property type="entry name" value="DUF5898 DOMAIN-CONTAINING PROTEIN"/>
    <property type="match status" value="1"/>
</dbReference>
<evidence type="ECO:0000313" key="2">
    <source>
        <dbReference type="EMBL" id="KAG7339709.1"/>
    </source>
</evidence>
<accession>A0A9K3K9K5</accession>
<feature type="region of interest" description="Disordered" evidence="1">
    <location>
        <begin position="47"/>
        <end position="164"/>
    </location>
</feature>
<dbReference type="OrthoDB" id="53404at2759"/>
<sequence>MEDDLLEAKLQRLIEEAIRLGLESKVQPFLNFGSVENRIAMLQMVNGEASRREEAERGLQEAEKRRQEAVRGLQEAERRRNEERSRRQEAERERQEAERRRNEERSRRQEAERERQEAERRRNEERSRRQEAERERQEAERRRNEERSRRQEAERGLQEETRLRKAAERKLKEMKRLLKEAQKHSEEAMKFAFCNTYGVKSPFKPPPPLSLNKAVIPSCCGHSRTISIVNELGDKVTQKLKIPEAIFKESKGGMWLDPSKVTIPTKDASGAQIYSSLGLNYIAQIKGPLEYANEFGVQFYCQVMIGDALGALGLTGDFVKSHLEISIYMMKPDIVLVLKIEGRILFVVEVKSPEHGTHNVFNNRSVGGQIWSYLNCMKSSGVRVPMGAIMTYHKIAIVSLDDYSKDEQHLLKVVRTKDILSTGKAITIPPIVEQVKCEERKKSPTKIVRHFTQENSEYTEEVTSDFNVGSNGTIAHESGNDEFQGLPMERTVYSSKVYEGGDVFPCLLQALHLAYQYAGESSDTSKILRINNGEAMGNRLVFKVGPFSFDWVTIEKNVRAKVNNKIPPDRTNYYFILGQLGVGSKASTYLGSSGSGQVCAIKDYFLAPSSAATEEQRNSDDEDECEKLFKKANEEHRRWASIYEDRFETRVKYPGGKPSFIMPYGYEVSRSEDRWQYLPEIRDELLRFAGLGFVYESKDLRWRHVLLDCNNKVFLCDLESLVELQGDVNDAVYEQLFTLLLPCISDINLQDALQWVNNAPEEVTSFICQSPAIRCFLRDTALSLSGTLASLFPPQVSIENFTHQAKIILAMIGYFKTTMGND</sequence>
<dbReference type="EMBL" id="JAGRRH010000031">
    <property type="protein sequence ID" value="KAG7339709.1"/>
    <property type="molecule type" value="Genomic_DNA"/>
</dbReference>
<reference evidence="2" key="1">
    <citation type="journal article" date="2021" name="Sci. Rep.">
        <title>Diploid genomic architecture of Nitzschia inconspicua, an elite biomass production diatom.</title>
        <authorList>
            <person name="Oliver A."/>
            <person name="Podell S."/>
            <person name="Pinowska A."/>
            <person name="Traller J.C."/>
            <person name="Smith S.R."/>
            <person name="McClure R."/>
            <person name="Beliaev A."/>
            <person name="Bohutskyi P."/>
            <person name="Hill E.A."/>
            <person name="Rabines A."/>
            <person name="Zheng H."/>
            <person name="Allen L.Z."/>
            <person name="Kuo A."/>
            <person name="Grigoriev I.V."/>
            <person name="Allen A.E."/>
            <person name="Hazlebeck D."/>
            <person name="Allen E.E."/>
        </authorList>
    </citation>
    <scope>NUCLEOTIDE SEQUENCE</scope>
    <source>
        <strain evidence="2">Hildebrandi</strain>
    </source>
</reference>
<keyword evidence="3" id="KW-1185">Reference proteome</keyword>
<proteinExistence type="predicted"/>
<dbReference type="AlphaFoldDB" id="A0A9K3K9K5"/>
<name>A0A9K3K9K5_9STRA</name>
<evidence type="ECO:0000313" key="3">
    <source>
        <dbReference type="Proteomes" id="UP000693970"/>
    </source>
</evidence>